<evidence type="ECO:0000313" key="2">
    <source>
        <dbReference type="EMBL" id="AOG60320.1"/>
    </source>
</evidence>
<organism evidence="2 3">
    <name type="scientific">Spiroplasma helicoides</name>
    <dbReference type="NCBI Taxonomy" id="216938"/>
    <lineage>
        <taxon>Bacteria</taxon>
        <taxon>Bacillati</taxon>
        <taxon>Mycoplasmatota</taxon>
        <taxon>Mollicutes</taxon>
        <taxon>Entomoplasmatales</taxon>
        <taxon>Spiroplasmataceae</taxon>
        <taxon>Spiroplasma</taxon>
    </lineage>
</organism>
<keyword evidence="1" id="KW-0472">Membrane</keyword>
<keyword evidence="1" id="KW-1133">Transmembrane helix</keyword>
<evidence type="ECO:0000256" key="1">
    <source>
        <dbReference type="SAM" id="Phobius"/>
    </source>
</evidence>
<sequence length="81" mass="9251">MSLLTIALLVGFLVSTVLLVVYLLYLFKWSKSGIKNPVNLKNSGQSFMAIFFSKWFKVFLVFTLALISIFCLSMFIVEMTK</sequence>
<dbReference type="RefSeq" id="WP_069116165.1">
    <property type="nucleotide sequence ID" value="NZ_CP017015.1"/>
</dbReference>
<feature type="transmembrane region" description="Helical" evidence="1">
    <location>
        <begin position="55"/>
        <end position="77"/>
    </location>
</feature>
<dbReference type="STRING" id="216938.SHELI_v1c03650"/>
<accession>A0A1B3SK66</accession>
<keyword evidence="1" id="KW-0812">Transmembrane</keyword>
<keyword evidence="3" id="KW-1185">Reference proteome</keyword>
<dbReference type="AlphaFoldDB" id="A0A1B3SK66"/>
<evidence type="ECO:0000313" key="3">
    <source>
        <dbReference type="Proteomes" id="UP000094378"/>
    </source>
</evidence>
<reference evidence="2 3" key="1">
    <citation type="submission" date="2016-08" db="EMBL/GenBank/DDBJ databases">
        <title>Complete genome sequence of Spiroplasma helicoides TABS-2 (DSM 22551).</title>
        <authorList>
            <person name="Shen W.-Y."/>
            <person name="Lo W.-S."/>
            <person name="Lai Y.-C."/>
            <person name="Kuo C.-H."/>
        </authorList>
    </citation>
    <scope>NUCLEOTIDE SEQUENCE [LARGE SCALE GENOMIC DNA]</scope>
    <source>
        <strain evidence="2 3">TABS-2</strain>
    </source>
</reference>
<dbReference type="KEGG" id="shj:SHELI_v1c03650"/>
<proteinExistence type="predicted"/>
<gene>
    <name evidence="2" type="ORF">SHELI_v1c03650</name>
</gene>
<feature type="transmembrane region" description="Helical" evidence="1">
    <location>
        <begin position="6"/>
        <end position="27"/>
    </location>
</feature>
<dbReference type="EMBL" id="CP017015">
    <property type="protein sequence ID" value="AOG60320.1"/>
    <property type="molecule type" value="Genomic_DNA"/>
</dbReference>
<name>A0A1B3SK66_9MOLU</name>
<dbReference type="Proteomes" id="UP000094378">
    <property type="component" value="Chromosome"/>
</dbReference>
<protein>
    <submittedName>
        <fullName evidence="2">Uncharacterized protein</fullName>
    </submittedName>
</protein>